<feature type="compositionally biased region" description="Polar residues" evidence="1">
    <location>
        <begin position="86"/>
        <end position="112"/>
    </location>
</feature>
<reference evidence="2 3" key="1">
    <citation type="submission" date="2014-04" db="EMBL/GenBank/DDBJ databases">
        <authorList>
            <consortium name="DOE Joint Genome Institute"/>
            <person name="Kuo A."/>
            <person name="Kohler A."/>
            <person name="Costa M.D."/>
            <person name="Nagy L.G."/>
            <person name="Floudas D."/>
            <person name="Copeland A."/>
            <person name="Barry K.W."/>
            <person name="Cichocki N."/>
            <person name="Veneault-Fourrey C."/>
            <person name="LaButti K."/>
            <person name="Lindquist E.A."/>
            <person name="Lipzen A."/>
            <person name="Lundell T."/>
            <person name="Morin E."/>
            <person name="Murat C."/>
            <person name="Sun H."/>
            <person name="Tunlid A."/>
            <person name="Henrissat B."/>
            <person name="Grigoriev I.V."/>
            <person name="Hibbett D.S."/>
            <person name="Martin F."/>
            <person name="Nordberg H.P."/>
            <person name="Cantor M.N."/>
            <person name="Hua S.X."/>
        </authorList>
    </citation>
    <scope>NUCLEOTIDE SEQUENCE [LARGE SCALE GENOMIC DNA]</scope>
    <source>
        <strain evidence="2 3">441</strain>
    </source>
</reference>
<evidence type="ECO:0000313" key="3">
    <source>
        <dbReference type="Proteomes" id="UP000054018"/>
    </source>
</evidence>
<evidence type="ECO:0000256" key="1">
    <source>
        <dbReference type="SAM" id="MobiDB-lite"/>
    </source>
</evidence>
<proteinExistence type="predicted"/>
<feature type="region of interest" description="Disordered" evidence="1">
    <location>
        <begin position="86"/>
        <end position="116"/>
    </location>
</feature>
<dbReference type="AlphaFoldDB" id="A0A0C9XLI3"/>
<feature type="region of interest" description="Disordered" evidence="1">
    <location>
        <begin position="1"/>
        <end position="54"/>
    </location>
</feature>
<dbReference type="EMBL" id="KN834012">
    <property type="protein sequence ID" value="KIK13200.1"/>
    <property type="molecule type" value="Genomic_DNA"/>
</dbReference>
<evidence type="ECO:0000313" key="2">
    <source>
        <dbReference type="EMBL" id="KIK13200.1"/>
    </source>
</evidence>
<protein>
    <submittedName>
        <fullName evidence="2">Uncharacterized protein</fullName>
    </submittedName>
</protein>
<dbReference type="HOGENOM" id="CLU_1428505_0_0_1"/>
<sequence>MTREGTSSTSTTAINPFRIFKETTTNLCREDQNPRAGDVSDTDQEPDLPSELGSALGDQDIEIHEPHYEIEVERFASRLAAMTTVKGQSSAVPHTEINPNPGQSEQLSTPASHPTDPHRPGLNGINGGWEFNVNKPATFSGKYGELCPWLNQVAAYLTLNAPVYMSDHVKIGLALSYMTTGVTHQRCLAT</sequence>
<keyword evidence="3" id="KW-1185">Reference proteome</keyword>
<name>A0A0C9XLI3_9AGAM</name>
<feature type="compositionally biased region" description="Polar residues" evidence="1">
    <location>
        <begin position="1"/>
        <end position="14"/>
    </location>
</feature>
<gene>
    <name evidence="2" type="ORF">PISMIDRAFT_18149</name>
</gene>
<reference evidence="3" key="2">
    <citation type="submission" date="2015-01" db="EMBL/GenBank/DDBJ databases">
        <title>Evolutionary Origins and Diversification of the Mycorrhizal Mutualists.</title>
        <authorList>
            <consortium name="DOE Joint Genome Institute"/>
            <consortium name="Mycorrhizal Genomics Consortium"/>
            <person name="Kohler A."/>
            <person name="Kuo A."/>
            <person name="Nagy L.G."/>
            <person name="Floudas D."/>
            <person name="Copeland A."/>
            <person name="Barry K.W."/>
            <person name="Cichocki N."/>
            <person name="Veneault-Fourrey C."/>
            <person name="LaButti K."/>
            <person name="Lindquist E.A."/>
            <person name="Lipzen A."/>
            <person name="Lundell T."/>
            <person name="Morin E."/>
            <person name="Murat C."/>
            <person name="Riley R."/>
            <person name="Ohm R."/>
            <person name="Sun H."/>
            <person name="Tunlid A."/>
            <person name="Henrissat B."/>
            <person name="Grigoriev I.V."/>
            <person name="Hibbett D.S."/>
            <person name="Martin F."/>
        </authorList>
    </citation>
    <scope>NUCLEOTIDE SEQUENCE [LARGE SCALE GENOMIC DNA]</scope>
    <source>
        <strain evidence="3">441</strain>
    </source>
</reference>
<dbReference type="Proteomes" id="UP000054018">
    <property type="component" value="Unassembled WGS sequence"/>
</dbReference>
<accession>A0A0C9XLI3</accession>
<organism evidence="2 3">
    <name type="scientific">Pisolithus microcarpus 441</name>
    <dbReference type="NCBI Taxonomy" id="765257"/>
    <lineage>
        <taxon>Eukaryota</taxon>
        <taxon>Fungi</taxon>
        <taxon>Dikarya</taxon>
        <taxon>Basidiomycota</taxon>
        <taxon>Agaricomycotina</taxon>
        <taxon>Agaricomycetes</taxon>
        <taxon>Agaricomycetidae</taxon>
        <taxon>Boletales</taxon>
        <taxon>Sclerodermatineae</taxon>
        <taxon>Pisolithaceae</taxon>
        <taxon>Pisolithus</taxon>
    </lineage>
</organism>